<dbReference type="Proteomes" id="UP001152320">
    <property type="component" value="Chromosome 13"/>
</dbReference>
<gene>
    <name evidence="1" type="ORF">HOLleu_26662</name>
</gene>
<evidence type="ECO:0000313" key="1">
    <source>
        <dbReference type="EMBL" id="KAJ8030295.1"/>
    </source>
</evidence>
<dbReference type="PANTHER" id="PTHR47642">
    <property type="entry name" value="ATP-DEPENDENT DNA HELICASE"/>
    <property type="match status" value="1"/>
</dbReference>
<evidence type="ECO:0000313" key="2">
    <source>
        <dbReference type="Proteomes" id="UP001152320"/>
    </source>
</evidence>
<name>A0A9Q1BPB4_HOLLE</name>
<dbReference type="AlphaFoldDB" id="A0A9Q1BPB4"/>
<dbReference type="EMBL" id="JAIZAY010000013">
    <property type="protein sequence ID" value="KAJ8030295.1"/>
    <property type="molecule type" value="Genomic_DNA"/>
</dbReference>
<dbReference type="OrthoDB" id="6137013at2759"/>
<organism evidence="1 2">
    <name type="scientific">Holothuria leucospilota</name>
    <name type="common">Black long sea cucumber</name>
    <name type="synonym">Mertensiothuria leucospilota</name>
    <dbReference type="NCBI Taxonomy" id="206669"/>
    <lineage>
        <taxon>Eukaryota</taxon>
        <taxon>Metazoa</taxon>
        <taxon>Echinodermata</taxon>
        <taxon>Eleutherozoa</taxon>
        <taxon>Echinozoa</taxon>
        <taxon>Holothuroidea</taxon>
        <taxon>Aspidochirotacea</taxon>
        <taxon>Aspidochirotida</taxon>
        <taxon>Holothuriidae</taxon>
        <taxon>Holothuria</taxon>
    </lineage>
</organism>
<dbReference type="InterPro" id="IPR051055">
    <property type="entry name" value="PIF1_helicase"/>
</dbReference>
<dbReference type="PANTHER" id="PTHR47642:SF5">
    <property type="entry name" value="ATP-DEPENDENT DNA HELICASE"/>
    <property type="match status" value="1"/>
</dbReference>
<reference evidence="1" key="1">
    <citation type="submission" date="2021-10" db="EMBL/GenBank/DDBJ databases">
        <title>Tropical sea cucumber genome reveals ecological adaptation and Cuvierian tubules defense mechanism.</title>
        <authorList>
            <person name="Chen T."/>
        </authorList>
    </citation>
    <scope>NUCLEOTIDE SEQUENCE</scope>
    <source>
        <strain evidence="1">Nanhai2018</strain>
        <tissue evidence="1">Muscle</tissue>
    </source>
</reference>
<keyword evidence="2" id="KW-1185">Reference proteome</keyword>
<accession>A0A9Q1BPB4</accession>
<sequence length="113" mass="12762">MCIVSYISKGQRGMSNLMQRATKEARDGNLDIGRVRHIGNKFSNHVEISAQEAVHLVLRMSLRKATRQFVFTNTSPPEARTVLLKPLRVIQELPEDSTEVECIGLIKKYAARP</sequence>
<proteinExistence type="predicted"/>
<comment type="caution">
    <text evidence="1">The sequence shown here is derived from an EMBL/GenBank/DDBJ whole genome shotgun (WGS) entry which is preliminary data.</text>
</comment>
<protein>
    <submittedName>
        <fullName evidence="1">Uncharacterized protein</fullName>
    </submittedName>
</protein>